<name>A0ABX8ARY8_9HYPH</name>
<sequence>MSDEKPLRQTVLPPNSAAVAVALDLVEDRMSGLPADVIRDCLDPMRAPASLLDHLGWELSVDVWDREWPEQVKRRVLAVSEEVHKYKGTPYSIKTALDALGVTAHLLEWWQEGGSGVPGTFEITAYANEQIFADGPVLDARLQENILSTISATKPKSRGFSFQIGAQFESSLSMGLAGRSNAFTQPIGATILPQSGTAIGAGAMARSVAFIAKTAEPVLPQMGAVFGCGATARGHSFLSLHGELLT</sequence>
<reference evidence="1 2" key="1">
    <citation type="journal article" date="2021" name="Angew. Chem. Int. Ed. Engl.">
        <title>A novel family of nonribosomal peptides modulate collective behavior in Pseudovibrio bacteria isolated from marine sponges.</title>
        <authorList>
            <person name="Ioca L.P."/>
            <person name="Dai Y."/>
            <person name="Kunakom S."/>
            <person name="Diaz-Espinosa J."/>
            <person name="Krunic A."/>
            <person name="Crnkovic C.M."/>
            <person name="Orjala J."/>
            <person name="Sanchez L.M."/>
            <person name="Ferreira A.G."/>
            <person name="Berlinck R.G.S."/>
            <person name="Eustaquio A.S."/>
        </authorList>
    </citation>
    <scope>NUCLEOTIDE SEQUENCE [LARGE SCALE GENOMIC DNA]</scope>
    <source>
        <strain evidence="1 2">Ab134</strain>
    </source>
</reference>
<accession>A0ABX8ARY8</accession>
<evidence type="ECO:0000313" key="2">
    <source>
        <dbReference type="Proteomes" id="UP000680706"/>
    </source>
</evidence>
<protein>
    <submittedName>
        <fullName evidence="1">Phage tail protein I</fullName>
    </submittedName>
</protein>
<dbReference type="EMBL" id="CP074126">
    <property type="protein sequence ID" value="QUS57358.1"/>
    <property type="molecule type" value="Genomic_DNA"/>
</dbReference>
<dbReference type="NCBIfam" id="TIGR01634">
    <property type="entry name" value="tail_P2_I"/>
    <property type="match status" value="1"/>
</dbReference>
<evidence type="ECO:0000313" key="1">
    <source>
        <dbReference type="EMBL" id="QUS57358.1"/>
    </source>
</evidence>
<dbReference type="RefSeq" id="WP_075699034.1">
    <property type="nucleotide sequence ID" value="NZ_CP074126.1"/>
</dbReference>
<dbReference type="Pfam" id="PF09684">
    <property type="entry name" value="Tail_P2_I"/>
    <property type="match status" value="1"/>
</dbReference>
<proteinExistence type="predicted"/>
<organism evidence="1 2">
    <name type="scientific">Pseudovibrio brasiliensis</name>
    <dbReference type="NCBI Taxonomy" id="1898042"/>
    <lineage>
        <taxon>Bacteria</taxon>
        <taxon>Pseudomonadati</taxon>
        <taxon>Pseudomonadota</taxon>
        <taxon>Alphaproteobacteria</taxon>
        <taxon>Hyphomicrobiales</taxon>
        <taxon>Stappiaceae</taxon>
        <taxon>Pseudovibrio</taxon>
    </lineage>
</organism>
<dbReference type="InterPro" id="IPR006521">
    <property type="entry name" value="Tail_protein_I"/>
</dbReference>
<dbReference type="Proteomes" id="UP000680706">
    <property type="component" value="Chromosome"/>
</dbReference>
<keyword evidence="2" id="KW-1185">Reference proteome</keyword>
<gene>
    <name evidence="1" type="ORF">KGB56_08195</name>
</gene>